<organism evidence="2 3">
    <name type="scientific">Nocardioides panacihumi</name>
    <dbReference type="NCBI Taxonomy" id="400774"/>
    <lineage>
        <taxon>Bacteria</taxon>
        <taxon>Bacillati</taxon>
        <taxon>Actinomycetota</taxon>
        <taxon>Actinomycetes</taxon>
        <taxon>Propionibacteriales</taxon>
        <taxon>Nocardioidaceae</taxon>
        <taxon>Nocardioides</taxon>
    </lineage>
</organism>
<dbReference type="RefSeq" id="WP_344048497.1">
    <property type="nucleotide sequence ID" value="NZ_BAAAPB010000008.1"/>
</dbReference>
<feature type="compositionally biased region" description="Basic and acidic residues" evidence="1">
    <location>
        <begin position="74"/>
        <end position="87"/>
    </location>
</feature>
<evidence type="ECO:0008006" key="4">
    <source>
        <dbReference type="Google" id="ProtNLM"/>
    </source>
</evidence>
<reference evidence="2 3" key="1">
    <citation type="journal article" date="2019" name="Int. J. Syst. Evol. Microbiol.">
        <title>The Global Catalogue of Microorganisms (GCM) 10K type strain sequencing project: providing services to taxonomists for standard genome sequencing and annotation.</title>
        <authorList>
            <consortium name="The Broad Institute Genomics Platform"/>
            <consortium name="The Broad Institute Genome Sequencing Center for Infectious Disease"/>
            <person name="Wu L."/>
            <person name="Ma J."/>
        </authorList>
    </citation>
    <scope>NUCLEOTIDE SEQUENCE [LARGE SCALE GENOMIC DNA]</scope>
    <source>
        <strain evidence="2 3">JCM 15309</strain>
    </source>
</reference>
<sequence>MKGKLAVLAGVGVGYVLGTRAGRQRYEQMRNGAQRLWHDPRVAEKRHQAAHVAKDQAAAAAHVAKDQAAAAKDAVTEKVTEKVHKAPDTPTDSVPANDLPDAPSYPV</sequence>
<evidence type="ECO:0000313" key="3">
    <source>
        <dbReference type="Proteomes" id="UP001500571"/>
    </source>
</evidence>
<accession>A0ABN2RYK6</accession>
<dbReference type="EMBL" id="BAAAPB010000008">
    <property type="protein sequence ID" value="GAA1977068.1"/>
    <property type="molecule type" value="Genomic_DNA"/>
</dbReference>
<evidence type="ECO:0000256" key="1">
    <source>
        <dbReference type="SAM" id="MobiDB-lite"/>
    </source>
</evidence>
<protein>
    <recommendedName>
        <fullName evidence="4">YtxH domain-containing protein</fullName>
    </recommendedName>
</protein>
<name>A0ABN2RYK6_9ACTN</name>
<evidence type="ECO:0000313" key="2">
    <source>
        <dbReference type="EMBL" id="GAA1977068.1"/>
    </source>
</evidence>
<keyword evidence="3" id="KW-1185">Reference proteome</keyword>
<feature type="compositionally biased region" description="Low complexity" evidence="1">
    <location>
        <begin position="58"/>
        <end position="73"/>
    </location>
</feature>
<dbReference type="Proteomes" id="UP001500571">
    <property type="component" value="Unassembled WGS sequence"/>
</dbReference>
<proteinExistence type="predicted"/>
<gene>
    <name evidence="2" type="ORF">GCM10009798_42860</name>
</gene>
<feature type="region of interest" description="Disordered" evidence="1">
    <location>
        <begin position="58"/>
        <end position="107"/>
    </location>
</feature>
<comment type="caution">
    <text evidence="2">The sequence shown here is derived from an EMBL/GenBank/DDBJ whole genome shotgun (WGS) entry which is preliminary data.</text>
</comment>